<evidence type="ECO:0000256" key="1">
    <source>
        <dbReference type="ARBA" id="ARBA00005051"/>
    </source>
</evidence>
<dbReference type="GO" id="GO:0046654">
    <property type="term" value="P:tetrahydrofolate biosynthetic process"/>
    <property type="evidence" value="ECO:0007669"/>
    <property type="project" value="UniProtKB-UniPathway"/>
</dbReference>
<keyword evidence="4" id="KW-0547">Nucleotide-binding</keyword>
<dbReference type="InterPro" id="IPR000550">
    <property type="entry name" value="Hppk"/>
</dbReference>
<dbReference type="AlphaFoldDB" id="A0A2G6JN75"/>
<dbReference type="UniPathway" id="UPA00077">
    <property type="reaction ID" value="UER00155"/>
</dbReference>
<protein>
    <recommendedName>
        <fullName evidence="2">2-amino-4-hydroxy-6-hydroxymethyldihydropteridine diphosphokinase</fullName>
        <ecNumber evidence="2">2.7.6.3</ecNumber>
    </recommendedName>
</protein>
<dbReference type="GO" id="GO:0005524">
    <property type="term" value="F:ATP binding"/>
    <property type="evidence" value="ECO:0007669"/>
    <property type="project" value="UniProtKB-KW"/>
</dbReference>
<evidence type="ECO:0000259" key="8">
    <source>
        <dbReference type="Pfam" id="PF01288"/>
    </source>
</evidence>
<evidence type="ECO:0000313" key="10">
    <source>
        <dbReference type="Proteomes" id="UP000243469"/>
    </source>
</evidence>
<comment type="pathway">
    <text evidence="1">Cofactor biosynthesis; tetrahydrofolate biosynthesis; 2-amino-4-hydroxy-6-hydroxymethyl-7,8-dihydropteridine diphosphate from 7,8-dihydroneopterin triphosphate: step 4/4.</text>
</comment>
<dbReference type="Gene3D" id="3.30.70.560">
    <property type="entry name" value="7,8-Dihydro-6-hydroxymethylpterin-pyrophosphokinase HPPK"/>
    <property type="match status" value="1"/>
</dbReference>
<evidence type="ECO:0000256" key="6">
    <source>
        <dbReference type="ARBA" id="ARBA00022840"/>
    </source>
</evidence>
<dbReference type="GO" id="GO:0016301">
    <property type="term" value="F:kinase activity"/>
    <property type="evidence" value="ECO:0007669"/>
    <property type="project" value="UniProtKB-KW"/>
</dbReference>
<dbReference type="GO" id="GO:0003848">
    <property type="term" value="F:2-amino-4-hydroxy-6-hydroxymethyldihydropteridine diphosphokinase activity"/>
    <property type="evidence" value="ECO:0007669"/>
    <property type="project" value="UniProtKB-EC"/>
</dbReference>
<gene>
    <name evidence="9" type="primary">folK</name>
    <name evidence="9" type="ORF">CSA60_02615</name>
</gene>
<feature type="domain" description="7,8-dihydro-6-hydroxymethylpterin-pyrophosphokinase" evidence="8">
    <location>
        <begin position="5"/>
        <end position="129"/>
    </location>
</feature>
<accession>A0A2G6JN75</accession>
<reference evidence="9 10" key="1">
    <citation type="submission" date="2017-10" db="EMBL/GenBank/DDBJ databases">
        <title>Novel microbial diversity and functional potential in the marine mammal oral microbiome.</title>
        <authorList>
            <person name="Dudek N.K."/>
            <person name="Sun C.L."/>
            <person name="Burstein D."/>
            <person name="Kantor R.S."/>
            <person name="Aliaga Goltsman D.S."/>
            <person name="Bik E.M."/>
            <person name="Thomas B.C."/>
            <person name="Banfield J.F."/>
            <person name="Relman D.A."/>
        </authorList>
    </citation>
    <scope>NUCLEOTIDE SEQUENCE [LARGE SCALE GENOMIC DNA]</scope>
    <source>
        <strain evidence="9">DOLJORAL78_47_21</strain>
    </source>
</reference>
<evidence type="ECO:0000313" key="9">
    <source>
        <dbReference type="EMBL" id="PIE24865.1"/>
    </source>
</evidence>
<dbReference type="EMBL" id="PDSH01000015">
    <property type="protein sequence ID" value="PIE24865.1"/>
    <property type="molecule type" value="Genomic_DNA"/>
</dbReference>
<dbReference type="CDD" id="cd00483">
    <property type="entry name" value="HPPK"/>
    <property type="match status" value="1"/>
</dbReference>
<keyword evidence="6" id="KW-0067">ATP-binding</keyword>
<dbReference type="PANTHER" id="PTHR43071">
    <property type="entry name" value="2-AMINO-4-HYDROXY-6-HYDROXYMETHYLDIHYDROPTERIDINE PYROPHOSPHOKINASE"/>
    <property type="match status" value="1"/>
</dbReference>
<dbReference type="EC" id="2.7.6.3" evidence="2"/>
<name>A0A2G6JN75_NEPCE</name>
<dbReference type="GO" id="GO:0046656">
    <property type="term" value="P:folic acid biosynthetic process"/>
    <property type="evidence" value="ECO:0007669"/>
    <property type="project" value="UniProtKB-KW"/>
</dbReference>
<keyword evidence="3" id="KW-0808">Transferase</keyword>
<keyword evidence="7" id="KW-0289">Folate biosynthesis</keyword>
<organism evidence="9 10">
    <name type="scientific">Neptuniibacter caesariensis</name>
    <dbReference type="NCBI Taxonomy" id="207954"/>
    <lineage>
        <taxon>Bacteria</taxon>
        <taxon>Pseudomonadati</taxon>
        <taxon>Pseudomonadota</taxon>
        <taxon>Gammaproteobacteria</taxon>
        <taxon>Oceanospirillales</taxon>
        <taxon>Oceanospirillaceae</taxon>
        <taxon>Neptuniibacter</taxon>
    </lineage>
</organism>
<evidence type="ECO:0000256" key="3">
    <source>
        <dbReference type="ARBA" id="ARBA00022679"/>
    </source>
</evidence>
<dbReference type="Pfam" id="PF01288">
    <property type="entry name" value="HPPK"/>
    <property type="match status" value="1"/>
</dbReference>
<dbReference type="NCBIfam" id="TIGR01498">
    <property type="entry name" value="folK"/>
    <property type="match status" value="1"/>
</dbReference>
<dbReference type="PANTHER" id="PTHR43071:SF2">
    <property type="entry name" value="2-AMINO-4-HYDROXY-6-HYDROXYMETHYLDIHYDROPTERIDINE PYROPHOSPHOKINASE"/>
    <property type="match status" value="1"/>
</dbReference>
<evidence type="ECO:0000256" key="2">
    <source>
        <dbReference type="ARBA" id="ARBA00013253"/>
    </source>
</evidence>
<proteinExistence type="predicted"/>
<dbReference type="Proteomes" id="UP000243469">
    <property type="component" value="Unassembled WGS sequence"/>
</dbReference>
<keyword evidence="5 9" id="KW-0418">Kinase</keyword>
<dbReference type="InterPro" id="IPR035907">
    <property type="entry name" value="Hppk_sf"/>
</dbReference>
<comment type="caution">
    <text evidence="9">The sequence shown here is derived from an EMBL/GenBank/DDBJ whole genome shotgun (WGS) entry which is preliminary data.</text>
</comment>
<dbReference type="SUPFAM" id="SSF55083">
    <property type="entry name" value="6-hydroxymethyl-7,8-dihydropterin pyrophosphokinase, HPPK"/>
    <property type="match status" value="1"/>
</dbReference>
<evidence type="ECO:0000256" key="7">
    <source>
        <dbReference type="ARBA" id="ARBA00022909"/>
    </source>
</evidence>
<sequence>MAAVFVSIGSNIDRKRYISNALDELSAIFGKVRLSSVYESEAVGFDGDNFYNLVAHFETRLSIAQLSMTLKQIEDKNGRCRQGPKFSGRTLDIDILTYDDRVGIIDGVQLPRDEIVQNAFVLLPLAEIAGTELHPELKQSYAELWQQYDKEKQQLWAVEFVWRGATLPAVV</sequence>
<evidence type="ECO:0000256" key="4">
    <source>
        <dbReference type="ARBA" id="ARBA00022741"/>
    </source>
</evidence>
<evidence type="ECO:0000256" key="5">
    <source>
        <dbReference type="ARBA" id="ARBA00022777"/>
    </source>
</evidence>